<feature type="binding site" evidence="7">
    <location>
        <position position="395"/>
    </location>
    <ligand>
        <name>cyanocob(III)alamin</name>
        <dbReference type="ChEBI" id="CHEBI:17439"/>
    </ligand>
</feature>
<evidence type="ECO:0000256" key="5">
    <source>
        <dbReference type="ARBA" id="ARBA00022729"/>
    </source>
</evidence>
<dbReference type="GO" id="GO:0015889">
    <property type="term" value="P:cobalamin transport"/>
    <property type="evidence" value="ECO:0007669"/>
    <property type="project" value="InterPro"/>
</dbReference>
<evidence type="ECO:0000313" key="11">
    <source>
        <dbReference type="EMBL" id="AJC97680.1"/>
    </source>
</evidence>
<accession>A0A0B4UD87</accession>
<keyword evidence="3" id="KW-0406">Ion transport</keyword>
<gene>
    <name evidence="11" type="primary">TCN1</name>
</gene>
<dbReference type="Gene3D" id="2.170.130.30">
    <property type="match status" value="1"/>
</dbReference>
<name>A0A0B4UD87_LEUER</name>
<dbReference type="InterPro" id="IPR027954">
    <property type="entry name" value="Transcobalamin-like_C"/>
</dbReference>
<feature type="binding site" evidence="7">
    <location>
        <begin position="139"/>
        <end position="143"/>
    </location>
    <ligand>
        <name>cyanocob(III)alamin</name>
        <dbReference type="ChEBI" id="CHEBI:17439"/>
    </ligand>
</feature>
<feature type="disulfide bond" evidence="8">
    <location>
        <begin position="18"/>
        <end position="247"/>
    </location>
</feature>
<dbReference type="GO" id="GO:0006824">
    <property type="term" value="P:cobalt ion transport"/>
    <property type="evidence" value="ECO:0007669"/>
    <property type="project" value="UniProtKB-KW"/>
</dbReference>
<keyword evidence="5 9" id="KW-0732">Signal</keyword>
<keyword evidence="3" id="KW-0171">Cobalt transport</keyword>
<dbReference type="GO" id="GO:0031419">
    <property type="term" value="F:cobalamin binding"/>
    <property type="evidence" value="ECO:0007669"/>
    <property type="project" value="InterPro"/>
</dbReference>
<keyword evidence="6 7" id="KW-0170">Cobalt</keyword>
<feature type="binding site" evidence="7">
    <location>
        <position position="271"/>
    </location>
    <ligand>
        <name>cyanocob(III)alamin</name>
        <dbReference type="ChEBI" id="CHEBI:17439"/>
    </ligand>
</feature>
<evidence type="ECO:0000259" key="10">
    <source>
        <dbReference type="Pfam" id="PF14478"/>
    </source>
</evidence>
<comment type="similarity">
    <text evidence="2">Belongs to the eukaryotic cobalamin transport proteins family.</text>
</comment>
<dbReference type="Pfam" id="PF01122">
    <property type="entry name" value="Cobalamin_bind"/>
    <property type="match status" value="1"/>
</dbReference>
<feature type="disulfide bond" evidence="8">
    <location>
        <begin position="152"/>
        <end position="195"/>
    </location>
</feature>
<comment type="subcellular location">
    <subcellularLocation>
        <location evidence="1">Secreted</location>
    </subcellularLocation>
</comment>
<dbReference type="InterPro" id="IPR002157">
    <property type="entry name" value="Cbl-bd_prot"/>
</dbReference>
<evidence type="ECO:0000256" key="7">
    <source>
        <dbReference type="PIRSR" id="PIRSR602157-1"/>
    </source>
</evidence>
<organism evidence="11">
    <name type="scientific">Leucoraja erinaceus</name>
    <name type="common">Little skate</name>
    <name type="synonym">Raja erinacea</name>
    <dbReference type="NCBI Taxonomy" id="7782"/>
    <lineage>
        <taxon>Eukaryota</taxon>
        <taxon>Metazoa</taxon>
        <taxon>Chordata</taxon>
        <taxon>Craniata</taxon>
        <taxon>Vertebrata</taxon>
        <taxon>Chondrichthyes</taxon>
        <taxon>Elasmobranchii</taxon>
        <taxon>Batoidea</taxon>
        <taxon>Rajiformes</taxon>
        <taxon>Rajidae</taxon>
        <taxon>Leucoraja</taxon>
    </lineage>
</organism>
<dbReference type="GO" id="GO:0005615">
    <property type="term" value="C:extracellular space"/>
    <property type="evidence" value="ECO:0007669"/>
    <property type="project" value="TreeGrafter"/>
</dbReference>
<feature type="binding site" evidence="7">
    <location>
        <position position="184"/>
    </location>
    <ligand>
        <name>cyanocob(III)alamin</name>
        <dbReference type="ChEBI" id="CHEBI:17439"/>
    </ligand>
</feature>
<evidence type="ECO:0000256" key="2">
    <source>
        <dbReference type="ARBA" id="ARBA00006449"/>
    </source>
</evidence>
<dbReference type="AlphaFoldDB" id="A0A0B4UD87"/>
<feature type="binding site" evidence="7">
    <location>
        <position position="222"/>
    </location>
    <ligand>
        <name>cyanocob(III)alamin</name>
        <dbReference type="ChEBI" id="CHEBI:17439"/>
    </ligand>
</feature>
<keyword evidence="4" id="KW-0964">Secreted</keyword>
<feature type="signal peptide" evidence="9">
    <location>
        <begin position="1"/>
        <end position="17"/>
    </location>
</feature>
<dbReference type="Gene3D" id="1.50.10.20">
    <property type="match status" value="1"/>
</dbReference>
<feature type="domain" description="Transcobalamin-like C-terminal" evidence="10">
    <location>
        <begin position="362"/>
        <end position="412"/>
    </location>
</feature>
<dbReference type="InterPro" id="IPR051588">
    <property type="entry name" value="Cobalamin_Transport"/>
</dbReference>
<proteinExistence type="evidence at transcript level"/>
<feature type="binding site" evidence="7">
    <location>
        <position position="417"/>
    </location>
    <ligand>
        <name>cyanocob(III)alamin</name>
        <dbReference type="ChEBI" id="CHEBI:17439"/>
    </ligand>
</feature>
<evidence type="ECO:0000256" key="4">
    <source>
        <dbReference type="ARBA" id="ARBA00022525"/>
    </source>
</evidence>
<dbReference type="PANTHER" id="PTHR10559:SF15">
    <property type="entry name" value="COBALAMIN BINDING INTRINSIC FACTOR"/>
    <property type="match status" value="1"/>
</dbReference>
<dbReference type="PANTHER" id="PTHR10559">
    <property type="entry name" value="TRANSCOBALAMIN-1/GASTRIC INTRINSIC FACTOR"/>
    <property type="match status" value="1"/>
</dbReference>
<feature type="binding site" evidence="7">
    <location>
        <begin position="386"/>
        <end position="388"/>
    </location>
    <ligand>
        <name>cyanocob(III)alamin</name>
        <dbReference type="ChEBI" id="CHEBI:17439"/>
    </ligand>
</feature>
<feature type="binding site" evidence="7">
    <location>
        <begin position="369"/>
        <end position="370"/>
    </location>
    <ligand>
        <name>cyanocob(III)alamin</name>
        <dbReference type="ChEBI" id="CHEBI:17439"/>
    </ligand>
</feature>
<dbReference type="EMBL" id="KP273228">
    <property type="protein sequence ID" value="AJC97680.1"/>
    <property type="molecule type" value="mRNA"/>
</dbReference>
<keyword evidence="8" id="KW-1015">Disulfide bond</keyword>
<protein>
    <submittedName>
        <fullName evidence="11">Transcobalamin 1</fullName>
    </submittedName>
</protein>
<feature type="chain" id="PRO_5002109778" evidence="9">
    <location>
        <begin position="18"/>
        <end position="417"/>
    </location>
</feature>
<evidence type="ECO:0000256" key="1">
    <source>
        <dbReference type="ARBA" id="ARBA00004613"/>
    </source>
</evidence>
<evidence type="ECO:0000256" key="6">
    <source>
        <dbReference type="ARBA" id="ARBA00023285"/>
    </source>
</evidence>
<keyword evidence="3" id="KW-0813">Transport</keyword>
<reference evidence="11" key="1">
    <citation type="journal article" date="2014" name="Genome Biol. Evol.">
        <title>Basal gnathostomes provide unique insights into the evolution of vitamin B12 binders.</title>
        <authorList>
            <person name="Lopes-Marques M."/>
            <person name="Ruivo R."/>
            <person name="Delgado I."/>
            <person name="Wilson J.M."/>
            <person name="Aluru N."/>
            <person name="Castro L.F."/>
        </authorList>
    </citation>
    <scope>NUCLEOTIDE SEQUENCE</scope>
</reference>
<evidence type="ECO:0000256" key="3">
    <source>
        <dbReference type="ARBA" id="ARBA00022426"/>
    </source>
</evidence>
<sequence length="417" mass="45722">MNIICLLLCVAAYTVVGCGIRESQRETLGGLLRTMLYSITADNPPNPSVFIALRLARDHNLEKETQLFHSLETELARKLNEAQEIPSGLLALYVLAFRATCRDPQHFEAGVVSKNLLEILARKLDAEIESIHRRSVPLTNYYQVALDVLALCINKHAVPSCAISEIKKAITDNLFMHGERFDVDTAAVSVLALQCFSPNPHGVQSVLHQILREADQNGTIGNIYSTGLAVQALSVSQDMIPDNRWDCSLSIDRLLKASREGEFANPQTASQVTPSLEGKSYLNVGEITCKDDISNLTLPELTTAPPTLSPPARIEVSLNVTDGVNGSFSDQTLVQVSSGSSLLEALRVARKLLPLRFSFDYQTSSYGPYLTTVQGLEASVADRTYWQLLSGSDPLQQGIADYTVQDGEKILIILTQY</sequence>
<dbReference type="Pfam" id="PF14478">
    <property type="entry name" value="DUF4430"/>
    <property type="match status" value="1"/>
</dbReference>
<evidence type="ECO:0000256" key="9">
    <source>
        <dbReference type="SAM" id="SignalP"/>
    </source>
</evidence>
<evidence type="ECO:0000256" key="8">
    <source>
        <dbReference type="PIRSR" id="PIRSR602157-2"/>
    </source>
</evidence>